<organism evidence="2 3">
    <name type="scientific">Diaporthe eres</name>
    <name type="common">Phomopsis oblonga</name>
    <dbReference type="NCBI Taxonomy" id="83184"/>
    <lineage>
        <taxon>Eukaryota</taxon>
        <taxon>Fungi</taxon>
        <taxon>Dikarya</taxon>
        <taxon>Ascomycota</taxon>
        <taxon>Pezizomycotina</taxon>
        <taxon>Sordariomycetes</taxon>
        <taxon>Sordariomycetidae</taxon>
        <taxon>Diaporthales</taxon>
        <taxon>Diaporthaceae</taxon>
        <taxon>Diaporthe</taxon>
        <taxon>Diaporthe eres species complex</taxon>
    </lineage>
</organism>
<evidence type="ECO:0000313" key="3">
    <source>
        <dbReference type="Proteomes" id="UP001430848"/>
    </source>
</evidence>
<reference evidence="2 3" key="1">
    <citation type="submission" date="2024-02" db="EMBL/GenBank/DDBJ databases">
        <title>De novo assembly and annotation of 12 fungi associated with fruit tree decline syndrome in Ontario, Canada.</title>
        <authorList>
            <person name="Sulman M."/>
            <person name="Ellouze W."/>
            <person name="Ilyukhin E."/>
        </authorList>
    </citation>
    <scope>NUCLEOTIDE SEQUENCE [LARGE SCALE GENOMIC DNA]</scope>
    <source>
        <strain evidence="2 3">M169</strain>
    </source>
</reference>
<dbReference type="EMBL" id="JAKNSF020000160">
    <property type="protein sequence ID" value="KAK7710165.1"/>
    <property type="molecule type" value="Genomic_DNA"/>
</dbReference>
<dbReference type="InterPro" id="IPR002018">
    <property type="entry name" value="CarbesteraseB"/>
</dbReference>
<name>A0ABR1NPQ4_DIAER</name>
<protein>
    <recommendedName>
        <fullName evidence="1">Carboxylesterase type B domain-containing protein</fullName>
    </recommendedName>
</protein>
<proteinExistence type="predicted"/>
<feature type="domain" description="Carboxylesterase type B" evidence="1">
    <location>
        <begin position="10"/>
        <end position="509"/>
    </location>
</feature>
<gene>
    <name evidence="2" type="ORF">SLS63_013028</name>
</gene>
<dbReference type="Pfam" id="PF00135">
    <property type="entry name" value="COesterase"/>
    <property type="match status" value="1"/>
</dbReference>
<dbReference type="SUPFAM" id="SSF53474">
    <property type="entry name" value="alpha/beta-Hydrolases"/>
    <property type="match status" value="1"/>
</dbReference>
<evidence type="ECO:0000259" key="1">
    <source>
        <dbReference type="Pfam" id="PF00135"/>
    </source>
</evidence>
<accession>A0ABR1NPQ4</accession>
<dbReference type="Gene3D" id="3.40.50.1820">
    <property type="entry name" value="alpha/beta hydrolase"/>
    <property type="match status" value="1"/>
</dbReference>
<evidence type="ECO:0000313" key="2">
    <source>
        <dbReference type="EMBL" id="KAK7710165.1"/>
    </source>
</evidence>
<dbReference type="PANTHER" id="PTHR11559">
    <property type="entry name" value="CARBOXYLESTERASE"/>
    <property type="match status" value="1"/>
</dbReference>
<dbReference type="InterPro" id="IPR029058">
    <property type="entry name" value="AB_hydrolase_fold"/>
</dbReference>
<dbReference type="Proteomes" id="UP001430848">
    <property type="component" value="Unassembled WGS sequence"/>
</dbReference>
<sequence>MPPPTPTSTETINIPTFGDVKGLVYPNGARQFRGIPYANLTKRWTRAVLNTSLPDGFHDGTQHGPICPQPPQYTWGSELVPVPPIPYFKEDVEDELNCLNLNVVLPHASQTKNLPVMVWIHGGSLLFGSSTNPCYDMVKLVDYSSSIGAPIIGVSINYRVGLFGFLASEAITNDLKADGLAGVGNFGLTDQQTALHWVHRYISSIGGDPGNVTIFGESAGGMSVAHQVWAREPAPFARAISMSGTINTIPVWSLEEHERRFRGLLRHLKIDGAADSAALAALRNVPQQAIAAATCEIEGSMGATGNPCNDGWYHSYRPSLQDGGIISPPAWLQGYMIGDVKDEAAMFRGSLHDQNYASILGHFSGFLGDKHAADVLQRYGITDDLSHEELDLRFEKMATEGLFWLHTYLHAHASKVDRTYAYHFDQVSQLDTSFKGLAHHAVELVFVFQTLEDKMTKEDMKLSRKLGADFIQFAHGTDPWRRFGQGNWMVYGPDDKWAVKTEDEDKAVRNYARMVGILEDGLFPKWAEAMDYVINRRWFLGAVLPSKDI</sequence>
<comment type="caution">
    <text evidence="2">The sequence shown here is derived from an EMBL/GenBank/DDBJ whole genome shotgun (WGS) entry which is preliminary data.</text>
</comment>
<dbReference type="InterPro" id="IPR050309">
    <property type="entry name" value="Type-B_Carboxylest/Lipase"/>
</dbReference>
<keyword evidence="3" id="KW-1185">Reference proteome</keyword>